<dbReference type="Pfam" id="PF00857">
    <property type="entry name" value="Isochorismatase"/>
    <property type="match status" value="1"/>
</dbReference>
<comment type="similarity">
    <text evidence="1">Belongs to the isochorismatase family.</text>
</comment>
<evidence type="ECO:0000313" key="10">
    <source>
        <dbReference type="Proteomes" id="UP001179363"/>
    </source>
</evidence>
<dbReference type="GO" id="GO:0008936">
    <property type="term" value="F:nicotinamidase activity"/>
    <property type="evidence" value="ECO:0007669"/>
    <property type="project" value="UniProtKB-EC"/>
</dbReference>
<dbReference type="InterPro" id="IPR052347">
    <property type="entry name" value="Isochorismatase_Nicotinamidase"/>
</dbReference>
<keyword evidence="4 9" id="KW-0378">Hydrolase</keyword>
<dbReference type="InterPro" id="IPR036380">
    <property type="entry name" value="Isochorismatase-like_sf"/>
</dbReference>
<sequence>MKALIIIDMQNDFVPGGALAVKEGDIIVSLINKLQEKFDLVVATQDWHPRDHSSFAVNHAGKNEFETITFEGHSQVLWPVHCVQNSEGAEFHPKLQTSRIEAIFRKGTNQNIDSYSAFYDNAHLKSTGLSGYLKEKGISQLYFCGLAAEYCVYFSIMDALKDGFKATLIEDATRALSHPDFLEAKQQILKAGGHIINSDELS</sequence>
<dbReference type="EMBL" id="JAKGTH010000006">
    <property type="protein sequence ID" value="MCF4100771.1"/>
    <property type="molecule type" value="Genomic_DNA"/>
</dbReference>
<organism evidence="9 10">
    <name type="scientific">Gillisia lutea</name>
    <dbReference type="NCBI Taxonomy" id="2909668"/>
    <lineage>
        <taxon>Bacteria</taxon>
        <taxon>Pseudomonadati</taxon>
        <taxon>Bacteroidota</taxon>
        <taxon>Flavobacteriia</taxon>
        <taxon>Flavobacteriales</taxon>
        <taxon>Flavobacteriaceae</taxon>
        <taxon>Gillisia</taxon>
    </lineage>
</organism>
<protein>
    <recommendedName>
        <fullName evidence="6">nicotinamidase</fullName>
        <ecNumber evidence="6">3.5.1.19</ecNumber>
    </recommendedName>
    <alternativeName>
        <fullName evidence="7">Nicotinamide deamidase</fullName>
    </alternativeName>
</protein>
<reference evidence="9" key="1">
    <citation type="submission" date="2022-01" db="EMBL/GenBank/DDBJ databases">
        <title>Gillisia lutea sp. nov., isolated from marine plastic residues from the Malvarosa beach (Valencia, Spain).</title>
        <authorList>
            <person name="Vidal-Verdu A."/>
            <person name="Molina-Menor E."/>
            <person name="Satari L."/>
            <person name="Pascual J."/>
            <person name="Pereto J."/>
            <person name="Porcar M."/>
        </authorList>
    </citation>
    <scope>NUCLEOTIDE SEQUENCE</scope>
    <source>
        <strain evidence="9">M10.2A</strain>
    </source>
</reference>
<keyword evidence="10" id="KW-1185">Reference proteome</keyword>
<evidence type="ECO:0000256" key="5">
    <source>
        <dbReference type="ARBA" id="ARBA00037900"/>
    </source>
</evidence>
<proteinExistence type="inferred from homology"/>
<dbReference type="EC" id="3.5.1.19" evidence="6"/>
<dbReference type="RefSeq" id="WP_236132907.1">
    <property type="nucleotide sequence ID" value="NZ_JAKGTH010000006.1"/>
</dbReference>
<dbReference type="SUPFAM" id="SSF52499">
    <property type="entry name" value="Isochorismatase-like hydrolases"/>
    <property type="match status" value="1"/>
</dbReference>
<dbReference type="NCBIfam" id="NF008623">
    <property type="entry name" value="PRK11609.1"/>
    <property type="match status" value="1"/>
</dbReference>
<gene>
    <name evidence="9" type="primary">pncA</name>
    <name evidence="9" type="ORF">L1I30_03740</name>
</gene>
<evidence type="ECO:0000313" key="9">
    <source>
        <dbReference type="EMBL" id="MCF4100771.1"/>
    </source>
</evidence>
<comment type="pathway">
    <text evidence="5">Cofactor biosynthesis; nicotinate biosynthesis; nicotinate from nicotinamide: step 1/1.</text>
</comment>
<evidence type="ECO:0000259" key="8">
    <source>
        <dbReference type="Pfam" id="PF00857"/>
    </source>
</evidence>
<evidence type="ECO:0000256" key="4">
    <source>
        <dbReference type="ARBA" id="ARBA00022801"/>
    </source>
</evidence>
<evidence type="ECO:0000256" key="1">
    <source>
        <dbReference type="ARBA" id="ARBA00006336"/>
    </source>
</evidence>
<dbReference type="Gene3D" id="3.40.50.850">
    <property type="entry name" value="Isochorismatase-like"/>
    <property type="match status" value="1"/>
</dbReference>
<evidence type="ECO:0000256" key="3">
    <source>
        <dbReference type="ARBA" id="ARBA00022723"/>
    </source>
</evidence>
<comment type="caution">
    <text evidence="9">The sequence shown here is derived from an EMBL/GenBank/DDBJ whole genome shotgun (WGS) entry which is preliminary data.</text>
</comment>
<dbReference type="PANTHER" id="PTHR11080">
    <property type="entry name" value="PYRAZINAMIDASE/NICOTINAMIDASE"/>
    <property type="match status" value="1"/>
</dbReference>
<name>A0ABS9EH44_9FLAO</name>
<keyword evidence="2" id="KW-0662">Pyridine nucleotide biosynthesis</keyword>
<dbReference type="PANTHER" id="PTHR11080:SF2">
    <property type="entry name" value="LD05707P"/>
    <property type="match status" value="1"/>
</dbReference>
<dbReference type="Proteomes" id="UP001179363">
    <property type="component" value="Unassembled WGS sequence"/>
</dbReference>
<evidence type="ECO:0000256" key="2">
    <source>
        <dbReference type="ARBA" id="ARBA00022642"/>
    </source>
</evidence>
<evidence type="ECO:0000256" key="6">
    <source>
        <dbReference type="ARBA" id="ARBA00039017"/>
    </source>
</evidence>
<feature type="domain" description="Isochorismatase-like" evidence="8">
    <location>
        <begin position="3"/>
        <end position="199"/>
    </location>
</feature>
<dbReference type="CDD" id="cd01011">
    <property type="entry name" value="nicotinamidase"/>
    <property type="match status" value="1"/>
</dbReference>
<evidence type="ECO:0000256" key="7">
    <source>
        <dbReference type="ARBA" id="ARBA00043224"/>
    </source>
</evidence>
<accession>A0ABS9EH44</accession>
<dbReference type="InterPro" id="IPR000868">
    <property type="entry name" value="Isochorismatase-like_dom"/>
</dbReference>
<keyword evidence="3" id="KW-0479">Metal-binding</keyword>